<feature type="region of interest" description="Disordered" evidence="1">
    <location>
        <begin position="201"/>
        <end position="281"/>
    </location>
</feature>
<evidence type="ECO:0000313" key="2">
    <source>
        <dbReference type="EMBL" id="WPG98858.1"/>
    </source>
</evidence>
<feature type="compositionally biased region" description="Low complexity" evidence="1">
    <location>
        <begin position="372"/>
        <end position="384"/>
    </location>
</feature>
<sequence>MSIDAPSSPIGLGVRYSRDDMQYHHDRMADGTTDLAYNSPTSSSFSGHLPPSPQYLLGTDYLHHRPETPKTSVVAPASVNDRLNYNVRRKVTVENWAAQKTPAQESSVSTRARKSRRNLVRVDSLERLRRARGTQAGRPTGVGVPDVSHLSRAEQIIEKTPPIPWVEKDRLYSYEVSPIQESFGGSPSRALSQASISPLTEEAISASSPTPRNVSPFRLPIGDSVPMRTSSLWSPRRSSANHRKRESKGILPSRLKPHRSESNLNGADKCEQRPTTVADDKWADLGEDHETVRRIRELRAQRKSRLVENNSSNDWLLSTPSDIAKPSLAVPRITALSNKGLQFRQQATRSFTDPVNSAVTSSKFSTGPHEFSPSATPSALSSPSKGSTRNVSTTSVRLDQSHPDAADPPPPLETKPRQGIRNIERPLTAVQDSNTSKPFDMSAPTLQQRPTSSFSRRGTNFSLKLSPQDRWTSRSPDHRSEFEIAKNRRKSMSDVRRVPSVYNKGGGIHVSQRDSVESEVSEYLGDSRMSRIIRHPQTGRQICYSDVGDPNGAALFICVGMGLTRYVTAFYDEFATALGLRLITIDRPGIGGSEAFPSSDRSGPLSWSEDVLAVCQQNNIEKFSLLAHSAGAIYALGLALTLPNMIKGKIHLLAPWIPLSQLAAPSQTVPAQPVASLPRSQRFLRALPTAFLRAANAPFMTGTSGSIKPAMKRQMSNATRGKPRDQSPSERPITRTGEGVDREPATFMDYFPPDANPMMSFPMRAKKSKRESKIIPREETVVLSATAMPNDPEFEFASSALEAAEHATRERKAAFTSRLTQQTWALATRDSNPATDLIVCLERNRDVGFHYTDVPREVVITHGSDDKRVPVGNVRWLADQINLRALTGMASELLGQSTPPSRDGWADTSTAKAGCELRVLEGEGHGLMASVPVMSSVLTEIAEY</sequence>
<dbReference type="AlphaFoldDB" id="A0AAQ3R604"/>
<feature type="compositionally biased region" description="Polar residues" evidence="1">
    <location>
        <begin position="349"/>
        <end position="365"/>
    </location>
</feature>
<proteinExistence type="predicted"/>
<feature type="region of interest" description="Disordered" evidence="1">
    <location>
        <begin position="703"/>
        <end position="745"/>
    </location>
</feature>
<gene>
    <name evidence="2" type="ORF">R9X50_00165600</name>
</gene>
<name>A0AAQ3R604_9PEZI</name>
<dbReference type="EMBL" id="CP138581">
    <property type="protein sequence ID" value="WPG98858.1"/>
    <property type="molecule type" value="Genomic_DNA"/>
</dbReference>
<feature type="compositionally biased region" description="Polar residues" evidence="1">
    <location>
        <begin position="385"/>
        <end position="398"/>
    </location>
</feature>
<dbReference type="InterPro" id="IPR029058">
    <property type="entry name" value="AB_hydrolase_fold"/>
</dbReference>
<keyword evidence="3" id="KW-1185">Reference proteome</keyword>
<evidence type="ECO:0008006" key="4">
    <source>
        <dbReference type="Google" id="ProtNLM"/>
    </source>
</evidence>
<feature type="compositionally biased region" description="Basic and acidic residues" evidence="1">
    <location>
        <begin position="268"/>
        <end position="281"/>
    </location>
</feature>
<feature type="compositionally biased region" description="Polar residues" evidence="1">
    <location>
        <begin position="35"/>
        <end position="46"/>
    </location>
</feature>
<dbReference type="Gene3D" id="3.40.50.1820">
    <property type="entry name" value="alpha/beta hydrolase"/>
    <property type="match status" value="1"/>
</dbReference>
<dbReference type="SUPFAM" id="SSF53474">
    <property type="entry name" value="alpha/beta-Hydrolases"/>
    <property type="match status" value="1"/>
</dbReference>
<dbReference type="Proteomes" id="UP001303373">
    <property type="component" value="Chromosome 2"/>
</dbReference>
<accession>A0AAQ3R604</accession>
<reference evidence="2 3" key="1">
    <citation type="submission" date="2023-11" db="EMBL/GenBank/DDBJ databases">
        <title>An acidophilic fungus is an integral part of prey digestion in a carnivorous sundew plant.</title>
        <authorList>
            <person name="Tsai I.J."/>
        </authorList>
    </citation>
    <scope>NUCLEOTIDE SEQUENCE [LARGE SCALE GENOMIC DNA]</scope>
    <source>
        <strain evidence="2">169a</strain>
    </source>
</reference>
<feature type="region of interest" description="Disordered" evidence="1">
    <location>
        <begin position="349"/>
        <end position="461"/>
    </location>
</feature>
<dbReference type="PANTHER" id="PTHR43433:SF10">
    <property type="entry name" value="AB HYDROLASE-1 DOMAIN-CONTAINING PROTEIN"/>
    <property type="match status" value="1"/>
</dbReference>
<protein>
    <recommendedName>
        <fullName evidence="4">AB hydrolase-1 domain-containing protein</fullName>
    </recommendedName>
</protein>
<feature type="region of interest" description="Disordered" evidence="1">
    <location>
        <begin position="31"/>
        <end position="52"/>
    </location>
</feature>
<dbReference type="PANTHER" id="PTHR43433">
    <property type="entry name" value="HYDROLASE, ALPHA/BETA FOLD FAMILY PROTEIN"/>
    <property type="match status" value="1"/>
</dbReference>
<organism evidence="2 3">
    <name type="scientific">Acrodontium crateriforme</name>
    <dbReference type="NCBI Taxonomy" id="150365"/>
    <lineage>
        <taxon>Eukaryota</taxon>
        <taxon>Fungi</taxon>
        <taxon>Dikarya</taxon>
        <taxon>Ascomycota</taxon>
        <taxon>Pezizomycotina</taxon>
        <taxon>Dothideomycetes</taxon>
        <taxon>Dothideomycetidae</taxon>
        <taxon>Mycosphaerellales</taxon>
        <taxon>Teratosphaeriaceae</taxon>
        <taxon>Acrodontium</taxon>
    </lineage>
</organism>
<dbReference type="InterPro" id="IPR050471">
    <property type="entry name" value="AB_hydrolase"/>
</dbReference>
<evidence type="ECO:0000313" key="3">
    <source>
        <dbReference type="Proteomes" id="UP001303373"/>
    </source>
</evidence>
<feature type="compositionally biased region" description="Polar residues" evidence="1">
    <location>
        <begin position="227"/>
        <end position="238"/>
    </location>
</feature>
<feature type="compositionally biased region" description="Polar residues" evidence="1">
    <location>
        <begin position="444"/>
        <end position="461"/>
    </location>
</feature>
<evidence type="ECO:0000256" key="1">
    <source>
        <dbReference type="SAM" id="MobiDB-lite"/>
    </source>
</evidence>